<dbReference type="Pfam" id="PF05239">
    <property type="entry name" value="PRC"/>
    <property type="match status" value="1"/>
</dbReference>
<dbReference type="RefSeq" id="WP_114927543.1">
    <property type="nucleotide sequence ID" value="NZ_CP031229.1"/>
</dbReference>
<protein>
    <submittedName>
        <fullName evidence="2">PRC-barrel domain containing protein</fullName>
    </submittedName>
</protein>
<dbReference type="SUPFAM" id="SSF50346">
    <property type="entry name" value="PRC-barrel domain"/>
    <property type="match status" value="1"/>
</dbReference>
<dbReference type="Proteomes" id="UP000253790">
    <property type="component" value="Chromosome"/>
</dbReference>
<evidence type="ECO:0000313" key="3">
    <source>
        <dbReference type="Proteomes" id="UP000253790"/>
    </source>
</evidence>
<dbReference type="InterPro" id="IPR014747">
    <property type="entry name" value="Bac_photo_RC_H_C"/>
</dbReference>
<accession>A0A345NL70</accession>
<dbReference type="InterPro" id="IPR011033">
    <property type="entry name" value="PRC_barrel-like_sf"/>
</dbReference>
<dbReference type="AlphaFoldDB" id="A0A345NL70"/>
<dbReference type="KEGG" id="orn:DV701_06235"/>
<dbReference type="GO" id="GO:0019684">
    <property type="term" value="P:photosynthesis, light reaction"/>
    <property type="evidence" value="ECO:0007669"/>
    <property type="project" value="InterPro"/>
</dbReference>
<organism evidence="2 3">
    <name type="scientific">Ornithinimicrobium avium</name>
    <dbReference type="NCBI Taxonomy" id="2283195"/>
    <lineage>
        <taxon>Bacteria</taxon>
        <taxon>Bacillati</taxon>
        <taxon>Actinomycetota</taxon>
        <taxon>Actinomycetes</taxon>
        <taxon>Micrococcales</taxon>
        <taxon>Ornithinimicrobiaceae</taxon>
        <taxon>Ornithinimicrobium</taxon>
    </lineage>
</organism>
<dbReference type="InterPro" id="IPR027275">
    <property type="entry name" value="PRC-brl_dom"/>
</dbReference>
<reference evidence="2 3" key="1">
    <citation type="submission" date="2018-07" db="EMBL/GenBank/DDBJ databases">
        <title>Complete genome sequencing of Ornithinimicrobium sp. AMA3305.</title>
        <authorList>
            <person name="Bae J.-W."/>
        </authorList>
    </citation>
    <scope>NUCLEOTIDE SEQUENCE [LARGE SCALE GENOMIC DNA]</scope>
    <source>
        <strain evidence="2 3">AMA3305</strain>
    </source>
</reference>
<evidence type="ECO:0000259" key="1">
    <source>
        <dbReference type="Pfam" id="PF05239"/>
    </source>
</evidence>
<dbReference type="Gene3D" id="3.90.50.10">
    <property type="entry name" value="Photosynthetic Reaction Center, subunit H, domain 2"/>
    <property type="match status" value="1"/>
</dbReference>
<sequence length="110" mass="12062">MISQEQLNALYDAEVVDQGGEKVGTMGQVYLDNKTGEPAWVTVRTGWFGGRRVFVPLSTAEIVHTQIRVPYSTAMIKGAPDIPCDGHLSEDDEQDLFEYYVVDDGPAPSA</sequence>
<proteinExistence type="predicted"/>
<gene>
    <name evidence="2" type="ORF">DV701_06235</name>
</gene>
<dbReference type="GO" id="GO:0030077">
    <property type="term" value="C:plasma membrane light-harvesting complex"/>
    <property type="evidence" value="ECO:0007669"/>
    <property type="project" value="InterPro"/>
</dbReference>
<keyword evidence="3" id="KW-1185">Reference proteome</keyword>
<dbReference type="EMBL" id="CP031229">
    <property type="protein sequence ID" value="AXH95778.1"/>
    <property type="molecule type" value="Genomic_DNA"/>
</dbReference>
<dbReference type="OrthoDB" id="3712018at2"/>
<name>A0A345NL70_9MICO</name>
<feature type="domain" description="PRC-barrel" evidence="1">
    <location>
        <begin position="7"/>
        <end position="70"/>
    </location>
</feature>
<evidence type="ECO:0000313" key="2">
    <source>
        <dbReference type="EMBL" id="AXH95778.1"/>
    </source>
</evidence>